<feature type="domain" description="STAS" evidence="3">
    <location>
        <begin position="14"/>
        <end position="119"/>
    </location>
</feature>
<proteinExistence type="inferred from homology"/>
<evidence type="ECO:0000259" key="3">
    <source>
        <dbReference type="PROSITE" id="PS50801"/>
    </source>
</evidence>
<dbReference type="Gene3D" id="3.30.750.24">
    <property type="entry name" value="STAS domain"/>
    <property type="match status" value="1"/>
</dbReference>
<dbReference type="Pfam" id="PF01740">
    <property type="entry name" value="STAS"/>
    <property type="match status" value="1"/>
</dbReference>
<dbReference type="KEGG" id="acab:QRX50_41880"/>
<organism evidence="4 5">
    <name type="scientific">Amycolatopsis carbonis</name>
    <dbReference type="NCBI Taxonomy" id="715471"/>
    <lineage>
        <taxon>Bacteria</taxon>
        <taxon>Bacillati</taxon>
        <taxon>Actinomycetota</taxon>
        <taxon>Actinomycetes</taxon>
        <taxon>Pseudonocardiales</taxon>
        <taxon>Pseudonocardiaceae</taxon>
        <taxon>Amycolatopsis</taxon>
    </lineage>
</organism>
<evidence type="ECO:0000313" key="4">
    <source>
        <dbReference type="EMBL" id="WIX77883.1"/>
    </source>
</evidence>
<sequence length="122" mass="12570">MNTPFPAVSVPAELTITTTDHEGARVLTPVGDLDAATAHVFAEALTDAVELGRPVVADLSRVEFLGCAGIRALFTAHDRAVSFTVVCDGARSLRRCLDVTGASAMVAVHPTLSRALAAAVAS</sequence>
<dbReference type="InterPro" id="IPR003658">
    <property type="entry name" value="Anti-sigma_ant"/>
</dbReference>
<dbReference type="GO" id="GO:0043856">
    <property type="term" value="F:anti-sigma factor antagonist activity"/>
    <property type="evidence" value="ECO:0007669"/>
    <property type="project" value="InterPro"/>
</dbReference>
<evidence type="ECO:0000256" key="2">
    <source>
        <dbReference type="RuleBase" id="RU003749"/>
    </source>
</evidence>
<dbReference type="RefSeq" id="WP_285968620.1">
    <property type="nucleotide sequence ID" value="NZ_CP127294.1"/>
</dbReference>
<dbReference type="PROSITE" id="PS50801">
    <property type="entry name" value="STAS"/>
    <property type="match status" value="1"/>
</dbReference>
<comment type="similarity">
    <text evidence="1 2">Belongs to the anti-sigma-factor antagonist family.</text>
</comment>
<accession>A0A9Y2IG11</accession>
<dbReference type="InterPro" id="IPR036513">
    <property type="entry name" value="STAS_dom_sf"/>
</dbReference>
<dbReference type="InterPro" id="IPR002645">
    <property type="entry name" value="STAS_dom"/>
</dbReference>
<gene>
    <name evidence="4" type="ORF">QRX50_41880</name>
</gene>
<dbReference type="NCBIfam" id="TIGR00377">
    <property type="entry name" value="ant_ant_sig"/>
    <property type="match status" value="1"/>
</dbReference>
<dbReference type="AlphaFoldDB" id="A0A9Y2IG11"/>
<dbReference type="EMBL" id="CP127294">
    <property type="protein sequence ID" value="WIX77883.1"/>
    <property type="molecule type" value="Genomic_DNA"/>
</dbReference>
<reference evidence="4 5" key="1">
    <citation type="submission" date="2023-06" db="EMBL/GenBank/DDBJ databases">
        <authorList>
            <person name="Oyuntsetseg B."/>
            <person name="Kim S.B."/>
        </authorList>
    </citation>
    <scope>NUCLEOTIDE SEQUENCE [LARGE SCALE GENOMIC DNA]</scope>
    <source>
        <strain evidence="4 5">2-15</strain>
    </source>
</reference>
<dbReference type="PANTHER" id="PTHR33495:SF2">
    <property type="entry name" value="ANTI-SIGMA FACTOR ANTAGONIST TM_1081-RELATED"/>
    <property type="match status" value="1"/>
</dbReference>
<dbReference type="SUPFAM" id="SSF52091">
    <property type="entry name" value="SpoIIaa-like"/>
    <property type="match status" value="1"/>
</dbReference>
<protein>
    <recommendedName>
        <fullName evidence="2">Anti-sigma factor antagonist</fullName>
    </recommendedName>
</protein>
<dbReference type="Proteomes" id="UP001236014">
    <property type="component" value="Chromosome"/>
</dbReference>
<dbReference type="CDD" id="cd07043">
    <property type="entry name" value="STAS_anti-anti-sigma_factors"/>
    <property type="match status" value="1"/>
</dbReference>
<keyword evidence="5" id="KW-1185">Reference proteome</keyword>
<evidence type="ECO:0000313" key="5">
    <source>
        <dbReference type="Proteomes" id="UP001236014"/>
    </source>
</evidence>
<name>A0A9Y2IG11_9PSEU</name>
<evidence type="ECO:0000256" key="1">
    <source>
        <dbReference type="ARBA" id="ARBA00009013"/>
    </source>
</evidence>
<dbReference type="PANTHER" id="PTHR33495">
    <property type="entry name" value="ANTI-SIGMA FACTOR ANTAGONIST TM_1081-RELATED-RELATED"/>
    <property type="match status" value="1"/>
</dbReference>